<proteinExistence type="predicted"/>
<organism evidence="1 2">
    <name type="scientific">Rattus norvegicus</name>
    <name type="common">Rat</name>
    <dbReference type="NCBI Taxonomy" id="10116"/>
    <lineage>
        <taxon>Eukaryota</taxon>
        <taxon>Metazoa</taxon>
        <taxon>Chordata</taxon>
        <taxon>Craniata</taxon>
        <taxon>Vertebrata</taxon>
        <taxon>Euteleostomi</taxon>
        <taxon>Mammalia</taxon>
        <taxon>Eutheria</taxon>
        <taxon>Euarchontoglires</taxon>
        <taxon>Glires</taxon>
        <taxon>Rodentia</taxon>
        <taxon>Myomorpha</taxon>
        <taxon>Muroidea</taxon>
        <taxon>Muridae</taxon>
        <taxon>Murinae</taxon>
        <taxon>Rattus</taxon>
    </lineage>
</organism>
<dbReference type="Proteomes" id="UP000234681">
    <property type="component" value="Chromosome 2"/>
</dbReference>
<dbReference type="EMBL" id="CH474068">
    <property type="protein sequence ID" value="EDL87883.1"/>
    <property type="molecule type" value="Genomic_DNA"/>
</dbReference>
<sequence>MCSPTAMLPSTAAVCPSTAVLPPTKAVLPPTPADQAALPASSQVPAEVSTTPAMPEVQAEMNSQLMARGEFPGRQNMKIVFLGQHLTFLLVLAHPWFWMQPYFRGGKEASGLQLPRSQALLN</sequence>
<name>A6KMQ3_RAT</name>
<reference evidence="2" key="1">
    <citation type="submission" date="2005-09" db="EMBL/GenBank/DDBJ databases">
        <authorList>
            <person name="Mural R.J."/>
            <person name="Li P.W."/>
            <person name="Adams M.D."/>
            <person name="Amanatides P.G."/>
            <person name="Baden-Tillson H."/>
            <person name="Barnstead M."/>
            <person name="Chin S.H."/>
            <person name="Dew I."/>
            <person name="Evans C.A."/>
            <person name="Ferriera S."/>
            <person name="Flanigan M."/>
            <person name="Fosler C."/>
            <person name="Glodek A."/>
            <person name="Gu Z."/>
            <person name="Holt R.A."/>
            <person name="Jennings D."/>
            <person name="Kraft C.L."/>
            <person name="Lu F."/>
            <person name="Nguyen T."/>
            <person name="Nusskern D.R."/>
            <person name="Pfannkoch C.M."/>
            <person name="Sitter C."/>
            <person name="Sutton G.G."/>
            <person name="Venter J.C."/>
            <person name="Wang Z."/>
            <person name="Woodage T."/>
            <person name="Zheng X.H."/>
            <person name="Zhong F."/>
        </authorList>
    </citation>
    <scope>NUCLEOTIDE SEQUENCE [LARGE SCALE GENOMIC DNA]</scope>
    <source>
        <strain>BN</strain>
        <strain evidence="2">Sprague-Dawley</strain>
    </source>
</reference>
<evidence type="ECO:0000313" key="1">
    <source>
        <dbReference type="EMBL" id="EDL87883.1"/>
    </source>
</evidence>
<dbReference type="AlphaFoldDB" id="A6KMQ3"/>
<protein>
    <submittedName>
        <fullName evidence="1">RCG40969</fullName>
    </submittedName>
</protein>
<accession>A6KMQ3</accession>
<gene>
    <name evidence="1" type="ORF">rCG_40969</name>
</gene>
<evidence type="ECO:0000313" key="2">
    <source>
        <dbReference type="Proteomes" id="UP000234681"/>
    </source>
</evidence>